<dbReference type="InterPro" id="IPR009739">
    <property type="entry name" value="LprI-like_N"/>
</dbReference>
<name>A0A7M3T5R9_9RHOB</name>
<feature type="chain" id="PRO_5029612419" evidence="1">
    <location>
        <begin position="23"/>
        <end position="161"/>
    </location>
</feature>
<feature type="signal peptide" evidence="1">
    <location>
        <begin position="1"/>
        <end position="22"/>
    </location>
</feature>
<evidence type="ECO:0000259" key="2">
    <source>
        <dbReference type="Pfam" id="PF07007"/>
    </source>
</evidence>
<gene>
    <name evidence="3" type="ORF">G5B40_19025</name>
</gene>
<dbReference type="Gene3D" id="1.20.1270.180">
    <property type="match status" value="1"/>
</dbReference>
<proteinExistence type="predicted"/>
<dbReference type="PANTHER" id="PTHR39176">
    <property type="entry name" value="PERIPLASMIC PROTEIN-RELATED"/>
    <property type="match status" value="1"/>
</dbReference>
<dbReference type="KEGG" id="hdh:G5B40_19025"/>
<evidence type="ECO:0000256" key="1">
    <source>
        <dbReference type="SAM" id="SignalP"/>
    </source>
</evidence>
<dbReference type="PANTHER" id="PTHR39176:SF1">
    <property type="entry name" value="PERIPLASMIC PROTEIN"/>
    <property type="match status" value="1"/>
</dbReference>
<sequence>MTGLRSAAGVFLLIVVSALAVGADHQESRALVERIDACVAEAGVHGNPADLCLGLHAQPCMDTPDGQTTAGMVQCIAGEAEAWDTILNREYQRLLPRLDAEQAAAMRKVQRAWIAFRDADCAFPHILIRGTLAHPWGADCIMQHTARRAMEIRGLVEYTEN</sequence>
<feature type="domain" description="Lysozyme inhibitor LprI-like N-terminal" evidence="2">
    <location>
        <begin position="60"/>
        <end position="151"/>
    </location>
</feature>
<dbReference type="EMBL" id="CP049056">
    <property type="protein sequence ID" value="QIE57350.1"/>
    <property type="molecule type" value="Genomic_DNA"/>
</dbReference>
<dbReference type="Proteomes" id="UP000503336">
    <property type="component" value="Chromosome"/>
</dbReference>
<dbReference type="Pfam" id="PF07007">
    <property type="entry name" value="LprI"/>
    <property type="match status" value="1"/>
</dbReference>
<dbReference type="AlphaFoldDB" id="A0A7M3T5R9"/>
<protein>
    <submittedName>
        <fullName evidence="3">DUF1311 domain-containing protein</fullName>
    </submittedName>
</protein>
<organism evidence="3 4">
    <name type="scientific">Pikeienuella piscinae</name>
    <dbReference type="NCBI Taxonomy" id="2748098"/>
    <lineage>
        <taxon>Bacteria</taxon>
        <taxon>Pseudomonadati</taxon>
        <taxon>Pseudomonadota</taxon>
        <taxon>Alphaproteobacteria</taxon>
        <taxon>Rhodobacterales</taxon>
        <taxon>Paracoccaceae</taxon>
        <taxon>Pikeienuella</taxon>
    </lineage>
</organism>
<evidence type="ECO:0000313" key="3">
    <source>
        <dbReference type="EMBL" id="QIE57350.1"/>
    </source>
</evidence>
<accession>A0A7M3T5R9</accession>
<reference evidence="3 4" key="1">
    <citation type="submission" date="2020-02" db="EMBL/GenBank/DDBJ databases">
        <title>complete genome sequence of Rhodobacteraceae bacterium.</title>
        <authorList>
            <person name="Park J."/>
            <person name="Kim Y.-S."/>
            <person name="Kim K.-H."/>
        </authorList>
    </citation>
    <scope>NUCLEOTIDE SEQUENCE [LARGE SCALE GENOMIC DNA]</scope>
    <source>
        <strain evidence="3 4">RR4-56</strain>
    </source>
</reference>
<keyword evidence="1" id="KW-0732">Signal</keyword>
<keyword evidence="4" id="KW-1185">Reference proteome</keyword>
<evidence type="ECO:0000313" key="4">
    <source>
        <dbReference type="Proteomes" id="UP000503336"/>
    </source>
</evidence>